<evidence type="ECO:0000313" key="1">
    <source>
        <dbReference type="EMBL" id="TJY65562.1"/>
    </source>
</evidence>
<dbReference type="EMBL" id="SUKA01000003">
    <property type="protein sequence ID" value="TJY65562.1"/>
    <property type="molecule type" value="Genomic_DNA"/>
</dbReference>
<dbReference type="OrthoDB" id="709733at2"/>
<proteinExistence type="predicted"/>
<dbReference type="Proteomes" id="UP000309872">
    <property type="component" value="Unassembled WGS sequence"/>
</dbReference>
<protein>
    <submittedName>
        <fullName evidence="1">Uncharacterized protein</fullName>
    </submittedName>
</protein>
<evidence type="ECO:0000313" key="2">
    <source>
        <dbReference type="Proteomes" id="UP000309872"/>
    </source>
</evidence>
<reference evidence="1 2" key="1">
    <citation type="submission" date="2019-04" db="EMBL/GenBank/DDBJ databases">
        <title>Sphingobacterium olei sp. nov., isolated from oil-contaminated soil.</title>
        <authorList>
            <person name="Liu B."/>
        </authorList>
    </citation>
    <scope>NUCLEOTIDE SEQUENCE [LARGE SCALE GENOMIC DNA]</scope>
    <source>
        <strain evidence="1 2">Y3L14</strain>
    </source>
</reference>
<sequence length="124" mass="14153">MNESIQIEMTIAVSDLDIVDHGFNPRSLIKVLSRSQLRVLKESLLEVVVEKDGGPQIGDLNISNWHYDANENTGRFRLHFAIDRQFCCSDTESCVADYVDFTFSVQHDDHLIASATYFNWSINN</sequence>
<name>A0A4U0H5H3_9SPHI</name>
<dbReference type="AlphaFoldDB" id="A0A4U0H5H3"/>
<gene>
    <name evidence="1" type="ORF">FAZ19_10520</name>
</gene>
<accession>A0A4U0H5H3</accession>
<organism evidence="1 2">
    <name type="scientific">Sphingobacterium alkalisoli</name>
    <dbReference type="NCBI Taxonomy" id="1874115"/>
    <lineage>
        <taxon>Bacteria</taxon>
        <taxon>Pseudomonadati</taxon>
        <taxon>Bacteroidota</taxon>
        <taxon>Sphingobacteriia</taxon>
        <taxon>Sphingobacteriales</taxon>
        <taxon>Sphingobacteriaceae</taxon>
        <taxon>Sphingobacterium</taxon>
    </lineage>
</organism>
<dbReference type="RefSeq" id="WP_136820691.1">
    <property type="nucleotide sequence ID" value="NZ_BMJX01000003.1"/>
</dbReference>
<keyword evidence="2" id="KW-1185">Reference proteome</keyword>
<comment type="caution">
    <text evidence="1">The sequence shown here is derived from an EMBL/GenBank/DDBJ whole genome shotgun (WGS) entry which is preliminary data.</text>
</comment>